<evidence type="ECO:0000259" key="13">
    <source>
        <dbReference type="Pfam" id="PF04452"/>
    </source>
</evidence>
<evidence type="ECO:0000256" key="10">
    <source>
        <dbReference type="ARBA" id="ARBA00025699"/>
    </source>
</evidence>
<dbReference type="Pfam" id="PF04452">
    <property type="entry name" value="Methyltrans_RNA"/>
    <property type="match status" value="1"/>
</dbReference>
<organism evidence="14 15">
    <name type="scientific">Mycoplasma anserisalpingitidis</name>
    <dbReference type="NCBI Taxonomy" id="519450"/>
    <lineage>
        <taxon>Bacteria</taxon>
        <taxon>Bacillati</taxon>
        <taxon>Mycoplasmatota</taxon>
        <taxon>Mollicutes</taxon>
        <taxon>Mycoplasmataceae</taxon>
        <taxon>Mycoplasma</taxon>
    </lineage>
</organism>
<comment type="catalytic activity">
    <reaction evidence="11 12">
        <text>uridine(1498) in 16S rRNA + S-adenosyl-L-methionine = N(3)-methyluridine(1498) in 16S rRNA + S-adenosyl-L-homocysteine + H(+)</text>
        <dbReference type="Rhea" id="RHEA:42920"/>
        <dbReference type="Rhea" id="RHEA-COMP:10283"/>
        <dbReference type="Rhea" id="RHEA-COMP:10284"/>
        <dbReference type="ChEBI" id="CHEBI:15378"/>
        <dbReference type="ChEBI" id="CHEBI:57856"/>
        <dbReference type="ChEBI" id="CHEBI:59789"/>
        <dbReference type="ChEBI" id="CHEBI:65315"/>
        <dbReference type="ChEBI" id="CHEBI:74502"/>
        <dbReference type="EC" id="2.1.1.193"/>
    </reaction>
</comment>
<evidence type="ECO:0000256" key="5">
    <source>
        <dbReference type="ARBA" id="ARBA00022490"/>
    </source>
</evidence>
<dbReference type="Gene3D" id="3.40.1280.10">
    <property type="match status" value="1"/>
</dbReference>
<evidence type="ECO:0000256" key="9">
    <source>
        <dbReference type="ARBA" id="ARBA00022691"/>
    </source>
</evidence>
<dbReference type="NCBIfam" id="TIGR00046">
    <property type="entry name" value="RsmE family RNA methyltransferase"/>
    <property type="match status" value="1"/>
</dbReference>
<evidence type="ECO:0000313" key="14">
    <source>
        <dbReference type="EMBL" id="QDY86971.1"/>
    </source>
</evidence>
<dbReference type="Proteomes" id="UP000318927">
    <property type="component" value="Chromosome"/>
</dbReference>
<dbReference type="InterPro" id="IPR029028">
    <property type="entry name" value="Alpha/beta_knot_MTases"/>
</dbReference>
<keyword evidence="7 12" id="KW-0489">Methyltransferase</keyword>
<dbReference type="InterPro" id="IPR029026">
    <property type="entry name" value="tRNA_m1G_MTases_N"/>
</dbReference>
<sequence>MNRFFAVEKQGNKLYFDEKTLKHFKVLRLENKEIIGVYEGKFYLSGLNGNIAEIKEEINENHEFNFKVKLGVSLIKLERFEWLIEKAVELGATEIIPFISTHTNSEIAKFKFNKKIDRFNEIMFNAAQQSYRNISIKLSKLRTFDEIINEDAKIKIIAHEKVDNSFIEQKINKDVLFLIGPEGGFSDTEVEKAIGKGFQCVSLGKRILRAETAAIYLLSQIEVGNE</sequence>
<evidence type="ECO:0000256" key="4">
    <source>
        <dbReference type="ARBA" id="ARBA00013673"/>
    </source>
</evidence>
<dbReference type="GO" id="GO:0005737">
    <property type="term" value="C:cytoplasm"/>
    <property type="evidence" value="ECO:0007669"/>
    <property type="project" value="UniProtKB-SubCell"/>
</dbReference>
<reference evidence="14 15" key="1">
    <citation type="journal article" date="2019" name="Microbiol. Resour. Announc.">
        <title>Complete Genome Sequences of Three Mycoplasma anserisalpingitis (Mycoplasma sp. 1220) Strains.</title>
        <authorList>
            <person name="Grozner D."/>
            <person name="Forro B."/>
            <person name="Kovacs A.B."/>
            <person name="Marton S."/>
            <person name="Banyai K."/>
            <person name="Kreizinger Z."/>
            <person name="Sulyok K.M."/>
            <person name="Gyuranecz M."/>
        </authorList>
    </citation>
    <scope>NUCLEOTIDE SEQUENCE [LARGE SCALE GENOMIC DNA]</scope>
    <source>
        <strain evidence="14 15">ATCC:BAA-2147</strain>
    </source>
</reference>
<keyword evidence="5 12" id="KW-0963">Cytoplasm</keyword>
<evidence type="ECO:0000256" key="12">
    <source>
        <dbReference type="PIRNR" id="PIRNR015601"/>
    </source>
</evidence>
<comment type="similarity">
    <text evidence="2 12">Belongs to the RNA methyltransferase RsmE family.</text>
</comment>
<comment type="subcellular location">
    <subcellularLocation>
        <location evidence="1 12">Cytoplasm</location>
    </subcellularLocation>
</comment>
<gene>
    <name evidence="14" type="ORF">FRW55_02235</name>
</gene>
<dbReference type="PANTHER" id="PTHR30027">
    <property type="entry name" value="RIBOSOMAL RNA SMALL SUBUNIT METHYLTRANSFERASE E"/>
    <property type="match status" value="1"/>
</dbReference>
<dbReference type="InterPro" id="IPR046886">
    <property type="entry name" value="RsmE_MTase_dom"/>
</dbReference>
<dbReference type="EC" id="2.1.1.193" evidence="3 12"/>
<dbReference type="CDD" id="cd18084">
    <property type="entry name" value="RsmE-like"/>
    <property type="match status" value="1"/>
</dbReference>
<dbReference type="NCBIfam" id="NF008701">
    <property type="entry name" value="PRK11713.5-5"/>
    <property type="match status" value="1"/>
</dbReference>
<keyword evidence="9 12" id="KW-0949">S-adenosyl-L-methionine</keyword>
<dbReference type="SUPFAM" id="SSF75217">
    <property type="entry name" value="alpha/beta knot"/>
    <property type="match status" value="1"/>
</dbReference>
<feature type="domain" description="Ribosomal RNA small subunit methyltransferase E methyltransferase" evidence="13">
    <location>
        <begin position="63"/>
        <end position="221"/>
    </location>
</feature>
<dbReference type="AlphaFoldDB" id="A0A5B8JX96"/>
<evidence type="ECO:0000256" key="7">
    <source>
        <dbReference type="ARBA" id="ARBA00022603"/>
    </source>
</evidence>
<keyword evidence="8 12" id="KW-0808">Transferase</keyword>
<evidence type="ECO:0000256" key="1">
    <source>
        <dbReference type="ARBA" id="ARBA00004496"/>
    </source>
</evidence>
<keyword evidence="15" id="KW-1185">Reference proteome</keyword>
<evidence type="ECO:0000256" key="8">
    <source>
        <dbReference type="ARBA" id="ARBA00022679"/>
    </source>
</evidence>
<dbReference type="EMBL" id="CP042295">
    <property type="protein sequence ID" value="QDY86971.1"/>
    <property type="molecule type" value="Genomic_DNA"/>
</dbReference>
<evidence type="ECO:0000313" key="15">
    <source>
        <dbReference type="Proteomes" id="UP000318927"/>
    </source>
</evidence>
<evidence type="ECO:0000256" key="11">
    <source>
        <dbReference type="ARBA" id="ARBA00047944"/>
    </source>
</evidence>
<dbReference type="OrthoDB" id="9815641at2"/>
<comment type="function">
    <text evidence="10 12">Specifically methylates the N3 position of the uracil ring of uridine 1498 (m3U1498) in 16S rRNA. Acts on the fully assembled 30S ribosomal subunit.</text>
</comment>
<protein>
    <recommendedName>
        <fullName evidence="4 12">Ribosomal RNA small subunit methyltransferase E</fullName>
        <ecNumber evidence="3 12">2.1.1.193</ecNumber>
    </recommendedName>
</protein>
<dbReference type="Gene3D" id="2.40.240.20">
    <property type="entry name" value="Hypothetical PUA domain-like, domain 1"/>
    <property type="match status" value="1"/>
</dbReference>
<dbReference type="PIRSF" id="PIRSF015601">
    <property type="entry name" value="MTase_slr0722"/>
    <property type="match status" value="1"/>
</dbReference>
<evidence type="ECO:0000256" key="6">
    <source>
        <dbReference type="ARBA" id="ARBA00022552"/>
    </source>
</evidence>
<evidence type="ECO:0000256" key="2">
    <source>
        <dbReference type="ARBA" id="ARBA00005528"/>
    </source>
</evidence>
<dbReference type="KEGG" id="mans:FRW55_02235"/>
<accession>A0A5B8JX96</accession>
<dbReference type="GO" id="GO:0070475">
    <property type="term" value="P:rRNA base methylation"/>
    <property type="evidence" value="ECO:0007669"/>
    <property type="project" value="TreeGrafter"/>
</dbReference>
<evidence type="ECO:0000256" key="3">
    <source>
        <dbReference type="ARBA" id="ARBA00012328"/>
    </source>
</evidence>
<name>A0A5B8JX96_9MOLU</name>
<dbReference type="PANTHER" id="PTHR30027:SF3">
    <property type="entry name" value="16S RRNA (URACIL(1498)-N(3))-METHYLTRANSFERASE"/>
    <property type="match status" value="1"/>
</dbReference>
<dbReference type="GO" id="GO:0070042">
    <property type="term" value="F:rRNA (uridine-N3-)-methyltransferase activity"/>
    <property type="evidence" value="ECO:0007669"/>
    <property type="project" value="TreeGrafter"/>
</dbReference>
<dbReference type="RefSeq" id="WP_146368554.1">
    <property type="nucleotide sequence ID" value="NZ_CP042295.1"/>
</dbReference>
<proteinExistence type="inferred from homology"/>
<dbReference type="InterPro" id="IPR006700">
    <property type="entry name" value="RsmE"/>
</dbReference>
<keyword evidence="6 12" id="KW-0698">rRNA processing</keyword>